<keyword evidence="3 7" id="KW-0378">Hydrolase</keyword>
<dbReference type="NCBIfam" id="TIGR00225">
    <property type="entry name" value="prc"/>
    <property type="match status" value="1"/>
</dbReference>
<evidence type="ECO:0000256" key="2">
    <source>
        <dbReference type="ARBA" id="ARBA00022670"/>
    </source>
</evidence>
<dbReference type="GO" id="GO:0006508">
    <property type="term" value="P:proteolysis"/>
    <property type="evidence" value="ECO:0007669"/>
    <property type="project" value="UniProtKB-KW"/>
</dbReference>
<dbReference type="EMBL" id="VSSQ01001720">
    <property type="protein sequence ID" value="MPM10645.1"/>
    <property type="molecule type" value="Genomic_DNA"/>
</dbReference>
<evidence type="ECO:0000259" key="6">
    <source>
        <dbReference type="PROSITE" id="PS50106"/>
    </source>
</evidence>
<organism evidence="7">
    <name type="scientific">bioreactor metagenome</name>
    <dbReference type="NCBI Taxonomy" id="1076179"/>
    <lineage>
        <taxon>unclassified sequences</taxon>
        <taxon>metagenomes</taxon>
        <taxon>ecological metagenomes</taxon>
    </lineage>
</organism>
<comment type="similarity">
    <text evidence="1">Belongs to the peptidase S41A family.</text>
</comment>
<feature type="domain" description="PDZ" evidence="6">
    <location>
        <begin position="102"/>
        <end position="185"/>
    </location>
</feature>
<dbReference type="InterPro" id="IPR041489">
    <property type="entry name" value="PDZ_6"/>
</dbReference>
<dbReference type="InterPro" id="IPR004447">
    <property type="entry name" value="Peptidase_S41A"/>
</dbReference>
<dbReference type="InterPro" id="IPR029045">
    <property type="entry name" value="ClpP/crotonase-like_dom_sf"/>
</dbReference>
<dbReference type="InterPro" id="IPR005151">
    <property type="entry name" value="Tail-specific_protease"/>
</dbReference>
<keyword evidence="2 7" id="KW-0645">Protease</keyword>
<dbReference type="InterPro" id="IPR036034">
    <property type="entry name" value="PDZ_sf"/>
</dbReference>
<keyword evidence="5" id="KW-0812">Transmembrane</keyword>
<evidence type="ECO:0000313" key="7">
    <source>
        <dbReference type="EMBL" id="MPM10645.1"/>
    </source>
</evidence>
<dbReference type="SUPFAM" id="SSF52096">
    <property type="entry name" value="ClpP/crotonase"/>
    <property type="match status" value="1"/>
</dbReference>
<dbReference type="CDD" id="cd07560">
    <property type="entry name" value="Peptidase_S41_CPP"/>
    <property type="match status" value="1"/>
</dbReference>
<dbReference type="CDD" id="cd06782">
    <property type="entry name" value="cpPDZ_CPP-like"/>
    <property type="match status" value="1"/>
</dbReference>
<dbReference type="FunFam" id="2.30.42.10:FF:000063">
    <property type="entry name" value="Peptidase, S41 family"/>
    <property type="match status" value="1"/>
</dbReference>
<dbReference type="Pfam" id="PF22694">
    <property type="entry name" value="CtpB_N-like"/>
    <property type="match status" value="1"/>
</dbReference>
<dbReference type="SUPFAM" id="SSF50156">
    <property type="entry name" value="PDZ domain-like"/>
    <property type="match status" value="1"/>
</dbReference>
<keyword evidence="4" id="KW-0720">Serine protease</keyword>
<evidence type="ECO:0000256" key="5">
    <source>
        <dbReference type="SAM" id="Phobius"/>
    </source>
</evidence>
<dbReference type="GO" id="GO:0007165">
    <property type="term" value="P:signal transduction"/>
    <property type="evidence" value="ECO:0007669"/>
    <property type="project" value="TreeGrafter"/>
</dbReference>
<dbReference type="EC" id="3.4.21.102" evidence="7"/>
<evidence type="ECO:0000256" key="3">
    <source>
        <dbReference type="ARBA" id="ARBA00022801"/>
    </source>
</evidence>
<protein>
    <submittedName>
        <fullName evidence="7">Carboxy-terminal processing protease CtpB</fullName>
        <ecNumber evidence="7">3.4.21.102</ecNumber>
    </submittedName>
</protein>
<keyword evidence="5" id="KW-0472">Membrane</keyword>
<dbReference type="Gene3D" id="2.30.42.10">
    <property type="match status" value="1"/>
</dbReference>
<dbReference type="GO" id="GO:0004252">
    <property type="term" value="F:serine-type endopeptidase activity"/>
    <property type="evidence" value="ECO:0007669"/>
    <property type="project" value="UniProtKB-EC"/>
</dbReference>
<dbReference type="PROSITE" id="PS50106">
    <property type="entry name" value="PDZ"/>
    <property type="match status" value="1"/>
</dbReference>
<name>A0A644X3C0_9ZZZZ</name>
<dbReference type="PANTHER" id="PTHR32060">
    <property type="entry name" value="TAIL-SPECIFIC PROTEASE"/>
    <property type="match status" value="1"/>
</dbReference>
<accession>A0A644X3C0</accession>
<dbReference type="Gene3D" id="3.90.226.10">
    <property type="entry name" value="2-enoyl-CoA Hydratase, Chain A, domain 1"/>
    <property type="match status" value="1"/>
</dbReference>
<dbReference type="PANTHER" id="PTHR32060:SF30">
    <property type="entry name" value="CARBOXY-TERMINAL PROCESSING PROTEASE CTPA"/>
    <property type="match status" value="1"/>
</dbReference>
<dbReference type="Pfam" id="PF17820">
    <property type="entry name" value="PDZ_6"/>
    <property type="match status" value="1"/>
</dbReference>
<dbReference type="Pfam" id="PF03572">
    <property type="entry name" value="Peptidase_S41"/>
    <property type="match status" value="1"/>
</dbReference>
<feature type="transmembrane region" description="Helical" evidence="5">
    <location>
        <begin position="7"/>
        <end position="30"/>
    </location>
</feature>
<dbReference type="GO" id="GO:0030288">
    <property type="term" value="C:outer membrane-bounded periplasmic space"/>
    <property type="evidence" value="ECO:0007669"/>
    <property type="project" value="TreeGrafter"/>
</dbReference>
<dbReference type="SMART" id="SM00228">
    <property type="entry name" value="PDZ"/>
    <property type="match status" value="1"/>
</dbReference>
<gene>
    <name evidence="7" type="primary">ctpB_6</name>
    <name evidence="7" type="ORF">SDC9_56979</name>
</gene>
<dbReference type="InterPro" id="IPR001478">
    <property type="entry name" value="PDZ"/>
</dbReference>
<dbReference type="Gene3D" id="3.30.750.44">
    <property type="match status" value="1"/>
</dbReference>
<proteinExistence type="inferred from homology"/>
<dbReference type="AlphaFoldDB" id="A0A644X3C0"/>
<evidence type="ECO:0000256" key="1">
    <source>
        <dbReference type="ARBA" id="ARBA00009179"/>
    </source>
</evidence>
<keyword evidence="5" id="KW-1133">Transmembrane helix</keyword>
<sequence>MVSRKKYILTIIVVVLITAFLTLTLGNVFLVEIGQKVVLSEEAYTEMKDMYDKYAKQESIMELAKSDFLYEADEKVMLEGALEGTLAALGDPYTQYLSKENFAALMQDTEGSYEGIGVYITASDDNKILIVAPIEDTPAEKAGLKTGDKVIRINGTEYTADQIDAAVNVMKGLPGTSVTLTIQRENSDGSNSVSDVVINRETIRIKTIKPAMLEDGIGYIRITTFDMQTAEDFKKAYADLKSKGMKSLVIDLRYNPGGIIDATVEISDMFMGEGVVTYTKTKSGEMEYFKSDSKAEDIPVVLLINEGSASASEIMAGALKDTKRATLIGTKSFGKGIVQRVQRFGNEGEGIKMTVSEYFTPNGINIHGIGIEPDIESVLPEDAAGYGYEFYKTDNQLQKAVEVLKGKLNQ</sequence>
<dbReference type="InterPro" id="IPR055210">
    <property type="entry name" value="CtpA/B_N"/>
</dbReference>
<comment type="caution">
    <text evidence="7">The sequence shown here is derived from an EMBL/GenBank/DDBJ whole genome shotgun (WGS) entry which is preliminary data.</text>
</comment>
<reference evidence="7" key="1">
    <citation type="submission" date="2019-08" db="EMBL/GenBank/DDBJ databases">
        <authorList>
            <person name="Kucharzyk K."/>
            <person name="Murdoch R.W."/>
            <person name="Higgins S."/>
            <person name="Loffler F."/>
        </authorList>
    </citation>
    <scope>NUCLEOTIDE SEQUENCE</scope>
</reference>
<dbReference type="SMART" id="SM00245">
    <property type="entry name" value="TSPc"/>
    <property type="match status" value="1"/>
</dbReference>
<evidence type="ECO:0000256" key="4">
    <source>
        <dbReference type="ARBA" id="ARBA00022825"/>
    </source>
</evidence>